<organism evidence="1">
    <name type="scientific">marine sediment metagenome</name>
    <dbReference type="NCBI Taxonomy" id="412755"/>
    <lineage>
        <taxon>unclassified sequences</taxon>
        <taxon>metagenomes</taxon>
        <taxon>ecological metagenomes</taxon>
    </lineage>
</organism>
<evidence type="ECO:0000313" key="1">
    <source>
        <dbReference type="EMBL" id="KKM80951.1"/>
    </source>
</evidence>
<dbReference type="AlphaFoldDB" id="A0A0F9L1K0"/>
<comment type="caution">
    <text evidence="1">The sequence shown here is derived from an EMBL/GenBank/DDBJ whole genome shotgun (WGS) entry which is preliminary data.</text>
</comment>
<sequence>MNCKKCRCETITDTCPECGYIGLVDISPHMYFEKNALGHRCRECQHIWLGGEDK</sequence>
<dbReference type="EMBL" id="LAZR01008104">
    <property type="protein sequence ID" value="KKM80951.1"/>
    <property type="molecule type" value="Genomic_DNA"/>
</dbReference>
<name>A0A0F9L1K0_9ZZZZ</name>
<proteinExistence type="predicted"/>
<protein>
    <submittedName>
        <fullName evidence="1">Uncharacterized protein</fullName>
    </submittedName>
</protein>
<accession>A0A0F9L1K0</accession>
<gene>
    <name evidence="1" type="ORF">LCGC14_1334690</name>
</gene>
<reference evidence="1" key="1">
    <citation type="journal article" date="2015" name="Nature">
        <title>Complex archaea that bridge the gap between prokaryotes and eukaryotes.</title>
        <authorList>
            <person name="Spang A."/>
            <person name="Saw J.H."/>
            <person name="Jorgensen S.L."/>
            <person name="Zaremba-Niedzwiedzka K."/>
            <person name="Martijn J."/>
            <person name="Lind A.E."/>
            <person name="van Eijk R."/>
            <person name="Schleper C."/>
            <person name="Guy L."/>
            <person name="Ettema T.J."/>
        </authorList>
    </citation>
    <scope>NUCLEOTIDE SEQUENCE</scope>
</reference>